<dbReference type="EMBL" id="JAAHFQ010000008">
    <property type="protein sequence ID" value="NER26233.1"/>
    <property type="molecule type" value="Genomic_DNA"/>
</dbReference>
<keyword evidence="2" id="KW-0812">Transmembrane</keyword>
<evidence type="ECO:0000259" key="3">
    <source>
        <dbReference type="Pfam" id="PF03109"/>
    </source>
</evidence>
<accession>A0A6B3N405</accession>
<dbReference type="GO" id="GO:0016301">
    <property type="term" value="F:kinase activity"/>
    <property type="evidence" value="ECO:0007669"/>
    <property type="project" value="UniProtKB-KW"/>
</dbReference>
<evidence type="ECO:0000256" key="1">
    <source>
        <dbReference type="ARBA" id="ARBA00009670"/>
    </source>
</evidence>
<dbReference type="PANTHER" id="PTHR10566:SF113">
    <property type="entry name" value="PROTEIN ACTIVITY OF BC1 COMPLEX KINASE 7, CHLOROPLASTIC"/>
    <property type="match status" value="1"/>
</dbReference>
<evidence type="ECO:0000256" key="2">
    <source>
        <dbReference type="SAM" id="Phobius"/>
    </source>
</evidence>
<keyword evidence="4" id="KW-0808">Transferase</keyword>
<dbReference type="SUPFAM" id="SSF56112">
    <property type="entry name" value="Protein kinase-like (PK-like)"/>
    <property type="match status" value="1"/>
</dbReference>
<name>A0A6B3N405_9CYAN</name>
<gene>
    <name evidence="4" type="ORF">F6J89_00810</name>
</gene>
<organism evidence="4">
    <name type="scientific">Symploca sp. SIO1C4</name>
    <dbReference type="NCBI Taxonomy" id="2607765"/>
    <lineage>
        <taxon>Bacteria</taxon>
        <taxon>Bacillati</taxon>
        <taxon>Cyanobacteriota</taxon>
        <taxon>Cyanophyceae</taxon>
        <taxon>Coleofasciculales</taxon>
        <taxon>Coleofasciculaceae</taxon>
        <taxon>Symploca</taxon>
    </lineage>
</organism>
<feature type="domain" description="ABC1 atypical kinase-like" evidence="3">
    <location>
        <begin position="94"/>
        <end position="337"/>
    </location>
</feature>
<dbReference type="InterPro" id="IPR050154">
    <property type="entry name" value="UbiB_kinase"/>
</dbReference>
<dbReference type="InterPro" id="IPR004147">
    <property type="entry name" value="ABC1_dom"/>
</dbReference>
<protein>
    <submittedName>
        <fullName evidence="4">AarF/ABC1/UbiB kinase family protein</fullName>
    </submittedName>
</protein>
<feature type="transmembrane region" description="Helical" evidence="2">
    <location>
        <begin position="528"/>
        <end position="550"/>
    </location>
</feature>
<dbReference type="Pfam" id="PF03109">
    <property type="entry name" value="ABC1"/>
    <property type="match status" value="1"/>
</dbReference>
<keyword evidence="2" id="KW-0472">Membrane</keyword>
<dbReference type="AlphaFoldDB" id="A0A6B3N405"/>
<sequence length="560" mass="64308">MLTKAIPQPPRWQRAKYSPLKRKIDIFAATLQLMLSLGWDKLMGNNSPKQRNRRARWLVEKLLYLGPTFIKIGQALSTRADLIPREYVQALGELQDRVPAFSDTEAIALIESELGNSIYALYRDFERVPLASASLGQVHKARLHTGEDVVVKVQRSGLEKLINLDFEVLHELVRFLNRWLPGIRKYKLESIYQEFFALLYQEIDYIHEGKNADRFRENFIDHARIIAPIVYWRYTTKKILTLEYLPGIKIDDRKTLEACGINPDEIIQLGICCYLKQLLQDGFFQSDPHPGNMAVSYEGCLIFYDFGGMSEVKSVAKDQMIKTFFAILKKETDEVVRTLSYMGLIEPMADMMPVKRLVAFILEEFTEKPVDLKTFEQMGNELYLMFQQQPFRLPAQMTFIIKSLTTLDGIARALDPQYNLIAATQPFVKSLTLSNGPGNFVGEIARQARDLVKRKFQQPSAAELLIRRLEERIEQGDLQLRVRSLESERTLKRINLAIKSLTYACLSGFSLLSGTLLLPIAAYSNWAVVAFAFSGFWFLVLLRSLVKLALKERLDQLSQR</sequence>
<evidence type="ECO:0000313" key="4">
    <source>
        <dbReference type="EMBL" id="NER26233.1"/>
    </source>
</evidence>
<dbReference type="CDD" id="cd05121">
    <property type="entry name" value="ABC1_ADCK3-like"/>
    <property type="match status" value="1"/>
</dbReference>
<keyword evidence="2" id="KW-1133">Transmembrane helix</keyword>
<proteinExistence type="inferred from homology"/>
<reference evidence="4" key="1">
    <citation type="submission" date="2019-11" db="EMBL/GenBank/DDBJ databases">
        <title>Genomic insights into an expanded diversity of filamentous marine cyanobacteria reveals the extraordinary biosynthetic potential of Moorea and Okeania.</title>
        <authorList>
            <person name="Ferreira Leao T."/>
            <person name="Wang M."/>
            <person name="Moss N."/>
            <person name="Da Silva R."/>
            <person name="Sanders J."/>
            <person name="Nurk S."/>
            <person name="Gurevich A."/>
            <person name="Humphrey G."/>
            <person name="Reher R."/>
            <person name="Zhu Q."/>
            <person name="Belda-Ferre P."/>
            <person name="Glukhov E."/>
            <person name="Rex R."/>
            <person name="Dorrestein P.C."/>
            <person name="Knight R."/>
            <person name="Pevzner P."/>
            <person name="Gerwick W.H."/>
            <person name="Gerwick L."/>
        </authorList>
    </citation>
    <scope>NUCLEOTIDE SEQUENCE</scope>
    <source>
        <strain evidence="4">SIO1C4</strain>
    </source>
</reference>
<dbReference type="InterPro" id="IPR011009">
    <property type="entry name" value="Kinase-like_dom_sf"/>
</dbReference>
<keyword evidence="4" id="KW-0418">Kinase</keyword>
<dbReference type="PANTHER" id="PTHR10566">
    <property type="entry name" value="CHAPERONE-ACTIVITY OF BC1 COMPLEX CABC1 -RELATED"/>
    <property type="match status" value="1"/>
</dbReference>
<comment type="similarity">
    <text evidence="1">Belongs to the protein kinase superfamily. ADCK protein kinase family.</text>
</comment>
<comment type="caution">
    <text evidence="4">The sequence shown here is derived from an EMBL/GenBank/DDBJ whole genome shotgun (WGS) entry which is preliminary data.</text>
</comment>